<reference evidence="1 2" key="1">
    <citation type="submission" date="2020-08" db="EMBL/GenBank/DDBJ databases">
        <title>Genomic Encyclopedia of Type Strains, Phase IV (KMG-IV): sequencing the most valuable type-strain genomes for metagenomic binning, comparative biology and taxonomic classification.</title>
        <authorList>
            <person name="Goeker M."/>
        </authorList>
    </citation>
    <scope>NUCLEOTIDE SEQUENCE [LARGE SCALE GENOMIC DNA]</scope>
    <source>
        <strain evidence="1 2">DSM 29007</strain>
    </source>
</reference>
<evidence type="ECO:0000313" key="2">
    <source>
        <dbReference type="Proteomes" id="UP000582837"/>
    </source>
</evidence>
<sequence>MRYVPQGQAEYTCEFQIKDKTGVFRTREMRVPFPTSEVHPTGAERGYIYRGYAGREVVVLARCTIPATDAALARMNRWFKVSSKQQAQQPAPTHMSNLGTGDCCTLPTVVVTGCQYGGLSYEDGGCNSPSQPIEDYTNCYYFGECGGGGGGGGTGSGGGGGPSQPPTVTPYEQGPVAFAICVLGALGSLAAFDAVAGSFSEWWSARQEYDSARRMLDMIYANPDYLEPGAKGLWEYRVEQAKLRMDAAIGAVRSATGVSFITLGTAATACGVAIVLPTI</sequence>
<accession>A0A841H5H4</accession>
<dbReference type="Proteomes" id="UP000582837">
    <property type="component" value="Unassembled WGS sequence"/>
</dbReference>
<evidence type="ECO:0000313" key="1">
    <source>
        <dbReference type="EMBL" id="MBB6073136.1"/>
    </source>
</evidence>
<dbReference type="EMBL" id="JACHIA010000021">
    <property type="protein sequence ID" value="MBB6073136.1"/>
    <property type="molecule type" value="Genomic_DNA"/>
</dbReference>
<proteinExistence type="predicted"/>
<name>A0A841H5H4_9BACT</name>
<gene>
    <name evidence="1" type="ORF">HNQ61_004803</name>
</gene>
<protein>
    <submittedName>
        <fullName evidence="1">Uncharacterized protein</fullName>
    </submittedName>
</protein>
<dbReference type="RefSeq" id="WP_170035092.1">
    <property type="nucleotide sequence ID" value="NZ_JABDTL010000001.1"/>
</dbReference>
<keyword evidence="2" id="KW-1185">Reference proteome</keyword>
<dbReference type="AlphaFoldDB" id="A0A841H5H4"/>
<comment type="caution">
    <text evidence="1">The sequence shown here is derived from an EMBL/GenBank/DDBJ whole genome shotgun (WGS) entry which is preliminary data.</text>
</comment>
<organism evidence="1 2">
    <name type="scientific">Longimicrobium terrae</name>
    <dbReference type="NCBI Taxonomy" id="1639882"/>
    <lineage>
        <taxon>Bacteria</taxon>
        <taxon>Pseudomonadati</taxon>
        <taxon>Gemmatimonadota</taxon>
        <taxon>Longimicrobiia</taxon>
        <taxon>Longimicrobiales</taxon>
        <taxon>Longimicrobiaceae</taxon>
        <taxon>Longimicrobium</taxon>
    </lineage>
</organism>